<keyword evidence="1" id="KW-0808">Transferase</keyword>
<gene>
    <name evidence="1" type="ORF">MPEBLZ_04075</name>
</gene>
<dbReference type="InterPro" id="IPR036918">
    <property type="entry name" value="Pyrv_Knase_C_sf"/>
</dbReference>
<keyword evidence="1" id="KW-0418">Kinase</keyword>
<evidence type="ECO:0000313" key="2">
    <source>
        <dbReference type="Proteomes" id="UP000050360"/>
    </source>
</evidence>
<reference evidence="1 2" key="1">
    <citation type="submission" date="2015-09" db="EMBL/GenBank/DDBJ databases">
        <title>A metagenomics-based metabolic model of nitrate-dependent anaerobic oxidation of methane by Methanoperedens-like archaea.</title>
        <authorList>
            <person name="Arshad A."/>
            <person name="Speth D.R."/>
            <person name="De Graaf R.M."/>
            <person name="Op Den Camp H.J."/>
            <person name="Jetten M.S."/>
            <person name="Welte C.U."/>
        </authorList>
    </citation>
    <scope>NUCLEOTIDE SEQUENCE [LARGE SCALE GENOMIC DNA]</scope>
</reference>
<sequence length="183" mass="19673">MYFEKAGKENTERTLQIAKEEALKRGISHIVVASTFGNTGLAAALMLKGTGIKLVVVTHNTGIREPDLQTFDPEIKKKIESMDGKVHTGTMVLRGLGTALKERGSQSYEQTVADTLRIFGQGTKVVVEIVAMSADAGLIPFSDVIAVAGTGRGADTAAVIKASSSNKFFDIKLREYIVKPIDF</sequence>
<protein>
    <submittedName>
        <fullName evidence="1">Pyruvate kinase, alpha/beta domain</fullName>
    </submittedName>
</protein>
<proteinExistence type="predicted"/>
<dbReference type="SUPFAM" id="SSF52935">
    <property type="entry name" value="PK C-terminal domain-like"/>
    <property type="match status" value="1"/>
</dbReference>
<dbReference type="Gene3D" id="3.40.1380.20">
    <property type="entry name" value="Pyruvate kinase, C-terminal domain"/>
    <property type="match status" value="1"/>
</dbReference>
<evidence type="ECO:0000313" key="1">
    <source>
        <dbReference type="EMBL" id="KPQ41367.1"/>
    </source>
</evidence>
<comment type="caution">
    <text evidence="1">The sequence shown here is derived from an EMBL/GenBank/DDBJ whole genome shotgun (WGS) entry which is preliminary data.</text>
</comment>
<dbReference type="GO" id="GO:0016301">
    <property type="term" value="F:kinase activity"/>
    <property type="evidence" value="ECO:0007669"/>
    <property type="project" value="UniProtKB-KW"/>
</dbReference>
<name>A0A0P8A0B2_9EURY</name>
<organism evidence="1 2">
    <name type="scientific">Candidatus Methanoperedens nitratireducens</name>
    <dbReference type="NCBI Taxonomy" id="1392998"/>
    <lineage>
        <taxon>Archaea</taxon>
        <taxon>Methanobacteriati</taxon>
        <taxon>Methanobacteriota</taxon>
        <taxon>Stenosarchaea group</taxon>
        <taxon>Methanomicrobia</taxon>
        <taxon>Methanosarcinales</taxon>
        <taxon>ANME-2 cluster</taxon>
        <taxon>Candidatus Methanoperedentaceae</taxon>
        <taxon>Candidatus Methanoperedens</taxon>
    </lineage>
</organism>
<dbReference type="EMBL" id="LKCM01000367">
    <property type="protein sequence ID" value="KPQ41367.1"/>
    <property type="molecule type" value="Genomic_DNA"/>
</dbReference>
<accession>A0A0P8A0B2</accession>
<dbReference type="Proteomes" id="UP000050360">
    <property type="component" value="Unassembled WGS sequence"/>
</dbReference>
<dbReference type="AlphaFoldDB" id="A0A0P8A0B2"/>
<keyword evidence="1" id="KW-0670">Pyruvate</keyword>